<keyword evidence="8" id="KW-1185">Reference proteome</keyword>
<dbReference type="InterPro" id="IPR005158">
    <property type="entry name" value="BTAD"/>
</dbReference>
<evidence type="ECO:0000313" key="8">
    <source>
        <dbReference type="Proteomes" id="UP000323454"/>
    </source>
</evidence>
<dbReference type="InterPro" id="IPR016032">
    <property type="entry name" value="Sig_transdc_resp-reg_C-effctor"/>
</dbReference>
<dbReference type="InterPro" id="IPR051677">
    <property type="entry name" value="AfsR-DnrI-RedD_regulator"/>
</dbReference>
<dbReference type="InterPro" id="IPR019734">
    <property type="entry name" value="TPR_rpt"/>
</dbReference>
<dbReference type="CDD" id="cd00383">
    <property type="entry name" value="trans_reg_C"/>
    <property type="match status" value="1"/>
</dbReference>
<dbReference type="Gene3D" id="3.40.50.300">
    <property type="entry name" value="P-loop containing nucleotide triphosphate hydrolases"/>
    <property type="match status" value="1"/>
</dbReference>
<evidence type="ECO:0000256" key="4">
    <source>
        <dbReference type="ARBA" id="ARBA00023163"/>
    </source>
</evidence>
<sequence length="932" mass="101330">MRTEFRYRLLGPLTVLRNGSPVPITAAKQRALLAALLVDPNRNVPVDTLIARVWGPETPQGNRNTLQKHVVRLRRTLAGEGHDDPITTQPDGYSLAVADSALDITEFDTLAHQARSSLADGDAGSASGLLGRALSLWHGEPLADVPSDVLHREFVPPLAEKRLAAIEHRIEADLQLGRHAHLGTELRELTARHPLRERFWAQRMLALYRSGRQAEAVDSYRAVSGILADELGIDPGAQLRELHQRILSGDAALDAPDVTPAVPHRVTPRQLPAHTAHFVGRAKELHRLTGLLDSAAHGGGTVVISAVDGSAGIGKTTLAVHWARQTAERFPDGQLFVNLRGFDPSRPPTRPEDAVRGLLNAFEVPPERIPPDPDAQAALYRSLVADRHMVIVLDNARDADQVRPLLPGSPNCVVVITSRNQLAGLVAHEGARPLTLDVLSREEAVALLARYLGEDRVTAEPEAVSAVIEHCARLPLALAIAAARAALNPQLPLRTLAEDLRDARTRLNILDAGDRETNVRAVFSWSYAHLSSQAARMFRFLGEHPGPDISLPAAASLAGMPTARTGPLLAELTRAHMLTEHVPGRFTFHDLLRVYATERARSVDSEDERHAAIARTLDHYLQTGHAANVVMHPTRLPITLPPPHSHALTERISDSAQALAWFDAELPVLTASIDKALECGFNMHAWQIPWTLASYLDWQGHPNSWVSTQRIALLAAQRLQDREAQARTHLILGHACAALRLLDEARLSLQSALELARQLGDVAGEASAHRALGWACDLQNDPAGAVAHCKQALALFKSIGRTEDVGSTLNAISVSHANLGDQQSALSYAARAIEACRAAGLRRDEGDAMNSLAYIHYHFGDHPQALASLIRASELYDEQRDRYKRADVLANIGDVHHATGDPEAAQEAWSAALIILDELGHPAAQKVRAKLD</sequence>
<keyword evidence="3 5" id="KW-0238">DNA-binding</keyword>
<dbReference type="SUPFAM" id="SSF48452">
    <property type="entry name" value="TPR-like"/>
    <property type="match status" value="2"/>
</dbReference>
<evidence type="ECO:0000313" key="7">
    <source>
        <dbReference type="EMBL" id="KAA2264691.1"/>
    </source>
</evidence>
<dbReference type="Gene3D" id="1.25.40.10">
    <property type="entry name" value="Tetratricopeptide repeat domain"/>
    <property type="match status" value="3"/>
</dbReference>
<reference evidence="7 8" key="1">
    <citation type="submission" date="2019-09" db="EMBL/GenBank/DDBJ databases">
        <title>Goodfellowia gen. nov., a new genus of the Pseudonocardineae related to Actinoalloteichus, containing Goodfellowia coeruleoviolacea gen. nov., comb. nov. gen. nov., comb. nov.</title>
        <authorList>
            <person name="Labeda D."/>
        </authorList>
    </citation>
    <scope>NUCLEOTIDE SEQUENCE [LARGE SCALE GENOMIC DNA]</scope>
    <source>
        <strain evidence="7 8">AN110305</strain>
    </source>
</reference>
<feature type="domain" description="OmpR/PhoB-type" evidence="6">
    <location>
        <begin position="1"/>
        <end position="97"/>
    </location>
</feature>
<dbReference type="EMBL" id="VUOB01000010">
    <property type="protein sequence ID" value="KAA2264691.1"/>
    <property type="molecule type" value="Genomic_DNA"/>
</dbReference>
<keyword evidence="4" id="KW-0804">Transcription</keyword>
<dbReference type="Pfam" id="PF03704">
    <property type="entry name" value="BTAD"/>
    <property type="match status" value="1"/>
</dbReference>
<reference evidence="7 8" key="2">
    <citation type="submission" date="2019-09" db="EMBL/GenBank/DDBJ databases">
        <authorList>
            <person name="Jin C."/>
        </authorList>
    </citation>
    <scope>NUCLEOTIDE SEQUENCE [LARGE SCALE GENOMIC DNA]</scope>
    <source>
        <strain evidence="7 8">AN110305</strain>
    </source>
</reference>
<dbReference type="GO" id="GO:0043531">
    <property type="term" value="F:ADP binding"/>
    <property type="evidence" value="ECO:0007669"/>
    <property type="project" value="InterPro"/>
</dbReference>
<evidence type="ECO:0000256" key="1">
    <source>
        <dbReference type="ARBA" id="ARBA00005820"/>
    </source>
</evidence>
<dbReference type="GO" id="GO:0003677">
    <property type="term" value="F:DNA binding"/>
    <property type="evidence" value="ECO:0007669"/>
    <property type="project" value="UniProtKB-UniRule"/>
</dbReference>
<dbReference type="OrthoDB" id="3275754at2"/>
<dbReference type="PANTHER" id="PTHR35807:SF1">
    <property type="entry name" value="TRANSCRIPTIONAL REGULATOR REDD"/>
    <property type="match status" value="1"/>
</dbReference>
<dbReference type="SMART" id="SM01043">
    <property type="entry name" value="BTAD"/>
    <property type="match status" value="1"/>
</dbReference>
<evidence type="ECO:0000256" key="5">
    <source>
        <dbReference type="PROSITE-ProRule" id="PRU01091"/>
    </source>
</evidence>
<dbReference type="Pfam" id="PF00486">
    <property type="entry name" value="Trans_reg_C"/>
    <property type="match status" value="1"/>
</dbReference>
<dbReference type="Gene3D" id="1.10.10.10">
    <property type="entry name" value="Winged helix-like DNA-binding domain superfamily/Winged helix DNA-binding domain"/>
    <property type="match status" value="1"/>
</dbReference>
<keyword evidence="2" id="KW-0805">Transcription regulation</keyword>
<dbReference type="SMART" id="SM00028">
    <property type="entry name" value="TPR"/>
    <property type="match status" value="5"/>
</dbReference>
<evidence type="ECO:0000259" key="6">
    <source>
        <dbReference type="PROSITE" id="PS51755"/>
    </source>
</evidence>
<dbReference type="GO" id="GO:0000160">
    <property type="term" value="P:phosphorelay signal transduction system"/>
    <property type="evidence" value="ECO:0007669"/>
    <property type="project" value="InterPro"/>
</dbReference>
<dbReference type="GO" id="GO:0006355">
    <property type="term" value="P:regulation of DNA-templated transcription"/>
    <property type="evidence" value="ECO:0007669"/>
    <property type="project" value="InterPro"/>
</dbReference>
<comment type="similarity">
    <text evidence="1">Belongs to the AfsR/DnrI/RedD regulatory family.</text>
</comment>
<name>A0A5B2XP64_9PSEU</name>
<evidence type="ECO:0000256" key="2">
    <source>
        <dbReference type="ARBA" id="ARBA00023015"/>
    </source>
</evidence>
<accession>A0A5B2XP64</accession>
<feature type="DNA-binding region" description="OmpR/PhoB-type" evidence="5">
    <location>
        <begin position="1"/>
        <end position="97"/>
    </location>
</feature>
<protein>
    <submittedName>
        <fullName evidence="7">Tetratricopeptide repeat protein</fullName>
    </submittedName>
</protein>
<gene>
    <name evidence="7" type="ORF">F0L68_06260</name>
</gene>
<dbReference type="InterPro" id="IPR036388">
    <property type="entry name" value="WH-like_DNA-bd_sf"/>
</dbReference>
<proteinExistence type="inferred from homology"/>
<dbReference type="RefSeq" id="WP_149848494.1">
    <property type="nucleotide sequence ID" value="NZ_VUOB01000010.1"/>
</dbReference>
<comment type="caution">
    <text evidence="7">The sequence shown here is derived from an EMBL/GenBank/DDBJ whole genome shotgun (WGS) entry which is preliminary data.</text>
</comment>
<dbReference type="PROSITE" id="PS51755">
    <property type="entry name" value="OMPR_PHOB"/>
    <property type="match status" value="1"/>
</dbReference>
<dbReference type="Pfam" id="PF13424">
    <property type="entry name" value="TPR_12"/>
    <property type="match status" value="2"/>
</dbReference>
<dbReference type="InterPro" id="IPR027417">
    <property type="entry name" value="P-loop_NTPase"/>
</dbReference>
<dbReference type="SUPFAM" id="SSF52540">
    <property type="entry name" value="P-loop containing nucleoside triphosphate hydrolases"/>
    <property type="match status" value="1"/>
</dbReference>
<organism evidence="7 8">
    <name type="scientific">Solihabitans fulvus</name>
    <dbReference type="NCBI Taxonomy" id="1892852"/>
    <lineage>
        <taxon>Bacteria</taxon>
        <taxon>Bacillati</taxon>
        <taxon>Actinomycetota</taxon>
        <taxon>Actinomycetes</taxon>
        <taxon>Pseudonocardiales</taxon>
        <taxon>Pseudonocardiaceae</taxon>
        <taxon>Solihabitans</taxon>
    </lineage>
</organism>
<dbReference type="SMART" id="SM00862">
    <property type="entry name" value="Trans_reg_C"/>
    <property type="match status" value="1"/>
</dbReference>
<dbReference type="PRINTS" id="PR00364">
    <property type="entry name" value="DISEASERSIST"/>
</dbReference>
<dbReference type="PANTHER" id="PTHR35807">
    <property type="entry name" value="TRANSCRIPTIONAL REGULATOR REDD-RELATED"/>
    <property type="match status" value="1"/>
</dbReference>
<dbReference type="InterPro" id="IPR011990">
    <property type="entry name" value="TPR-like_helical_dom_sf"/>
</dbReference>
<dbReference type="AlphaFoldDB" id="A0A5B2XP64"/>
<dbReference type="InterPro" id="IPR001867">
    <property type="entry name" value="OmpR/PhoB-type_DNA-bd"/>
</dbReference>
<dbReference type="CDD" id="cd15831">
    <property type="entry name" value="BTAD"/>
    <property type="match status" value="1"/>
</dbReference>
<dbReference type="Proteomes" id="UP000323454">
    <property type="component" value="Unassembled WGS sequence"/>
</dbReference>
<evidence type="ECO:0000256" key="3">
    <source>
        <dbReference type="ARBA" id="ARBA00023125"/>
    </source>
</evidence>
<dbReference type="SUPFAM" id="SSF46894">
    <property type="entry name" value="C-terminal effector domain of the bipartite response regulators"/>
    <property type="match status" value="1"/>
</dbReference>